<dbReference type="InterPro" id="IPR016039">
    <property type="entry name" value="Thiolase-like"/>
</dbReference>
<dbReference type="PANTHER" id="PTHR11712">
    <property type="entry name" value="POLYKETIDE SYNTHASE-RELATED"/>
    <property type="match status" value="1"/>
</dbReference>
<dbReference type="PROSITE" id="PS00606">
    <property type="entry name" value="KS3_1"/>
    <property type="match status" value="1"/>
</dbReference>
<comment type="caution">
    <text evidence="6">The sequence shown here is derived from an EMBL/GenBank/DDBJ whole genome shotgun (WGS) entry which is preliminary data.</text>
</comment>
<dbReference type="EC" id="2.3.1.-" evidence="6"/>
<evidence type="ECO:0000256" key="3">
    <source>
        <dbReference type="ARBA" id="ARBA00023315"/>
    </source>
</evidence>
<organism evidence="6 7">
    <name type="scientific">Streptodolium elevatio</name>
    <dbReference type="NCBI Taxonomy" id="3157996"/>
    <lineage>
        <taxon>Bacteria</taxon>
        <taxon>Bacillati</taxon>
        <taxon>Actinomycetota</taxon>
        <taxon>Actinomycetes</taxon>
        <taxon>Kitasatosporales</taxon>
        <taxon>Streptomycetaceae</taxon>
        <taxon>Streptodolium</taxon>
    </lineage>
</organism>
<dbReference type="InterPro" id="IPR014030">
    <property type="entry name" value="Ketoacyl_synth_N"/>
</dbReference>
<accession>A0ABV3D8P9</accession>
<dbReference type="InterPro" id="IPR014031">
    <property type="entry name" value="Ketoacyl_synth_C"/>
</dbReference>
<dbReference type="InterPro" id="IPR000794">
    <property type="entry name" value="Beta-ketoacyl_synthase"/>
</dbReference>
<dbReference type="Pfam" id="PF02801">
    <property type="entry name" value="Ketoacyl-synt_C"/>
    <property type="match status" value="1"/>
</dbReference>
<evidence type="ECO:0000313" key="6">
    <source>
        <dbReference type="EMBL" id="MEU8132113.1"/>
    </source>
</evidence>
<dbReference type="EMBL" id="JBEZFP010000002">
    <property type="protein sequence ID" value="MEU8132113.1"/>
    <property type="molecule type" value="Genomic_DNA"/>
</dbReference>
<keyword evidence="3 6" id="KW-0012">Acyltransferase</keyword>
<dbReference type="PANTHER" id="PTHR11712:SF347">
    <property type="entry name" value="BETA KETOACYL-ACYL CARRIER PROTEIN SYNTHASE"/>
    <property type="match status" value="1"/>
</dbReference>
<dbReference type="SMART" id="SM00825">
    <property type="entry name" value="PKS_KS"/>
    <property type="match status" value="1"/>
</dbReference>
<dbReference type="Pfam" id="PF00109">
    <property type="entry name" value="ketoacyl-synt"/>
    <property type="match status" value="1"/>
</dbReference>
<feature type="domain" description="Ketosynthase family 3 (KS3)" evidence="5">
    <location>
        <begin position="3"/>
        <end position="406"/>
    </location>
</feature>
<dbReference type="InterPro" id="IPR020841">
    <property type="entry name" value="PKS_Beta-ketoAc_synthase_dom"/>
</dbReference>
<dbReference type="RefSeq" id="WP_358347411.1">
    <property type="nucleotide sequence ID" value="NZ_JBEZFP010000002.1"/>
</dbReference>
<dbReference type="GO" id="GO:0016746">
    <property type="term" value="F:acyltransferase activity"/>
    <property type="evidence" value="ECO:0007669"/>
    <property type="project" value="UniProtKB-KW"/>
</dbReference>
<reference evidence="6 7" key="1">
    <citation type="submission" date="2024-06" db="EMBL/GenBank/DDBJ databases">
        <title>The Natural Products Discovery Center: Release of the First 8490 Sequenced Strains for Exploring Actinobacteria Biosynthetic Diversity.</title>
        <authorList>
            <person name="Kalkreuter E."/>
            <person name="Kautsar S.A."/>
            <person name="Yang D."/>
            <person name="Bader C.D."/>
            <person name="Teijaro C.N."/>
            <person name="Fluegel L."/>
            <person name="Davis C.M."/>
            <person name="Simpson J.R."/>
            <person name="Lauterbach L."/>
            <person name="Steele A.D."/>
            <person name="Gui C."/>
            <person name="Meng S."/>
            <person name="Li G."/>
            <person name="Viehrig K."/>
            <person name="Ye F."/>
            <person name="Su P."/>
            <person name="Kiefer A.F."/>
            <person name="Nichols A."/>
            <person name="Cepeda A.J."/>
            <person name="Yan W."/>
            <person name="Fan B."/>
            <person name="Jiang Y."/>
            <person name="Adhikari A."/>
            <person name="Zheng C.-J."/>
            <person name="Schuster L."/>
            <person name="Cowan T.M."/>
            <person name="Smanski M.J."/>
            <person name="Chevrette M.G."/>
            <person name="De Carvalho L.P.S."/>
            <person name="Shen B."/>
        </authorList>
    </citation>
    <scope>NUCLEOTIDE SEQUENCE [LARGE SCALE GENOMIC DNA]</scope>
    <source>
        <strain evidence="6 7">NPDC048946</strain>
    </source>
</reference>
<keyword evidence="2 4" id="KW-0808">Transferase</keyword>
<dbReference type="SUPFAM" id="SSF53901">
    <property type="entry name" value="Thiolase-like"/>
    <property type="match status" value="1"/>
</dbReference>
<dbReference type="InterPro" id="IPR018201">
    <property type="entry name" value="Ketoacyl_synth_AS"/>
</dbReference>
<evidence type="ECO:0000256" key="4">
    <source>
        <dbReference type="RuleBase" id="RU003694"/>
    </source>
</evidence>
<proteinExistence type="inferred from homology"/>
<evidence type="ECO:0000256" key="2">
    <source>
        <dbReference type="ARBA" id="ARBA00022679"/>
    </source>
</evidence>
<dbReference type="Gene3D" id="3.40.47.10">
    <property type="match status" value="1"/>
</dbReference>
<dbReference type="Proteomes" id="UP001551482">
    <property type="component" value="Unassembled WGS sequence"/>
</dbReference>
<evidence type="ECO:0000256" key="1">
    <source>
        <dbReference type="ARBA" id="ARBA00008467"/>
    </source>
</evidence>
<sequence length="407" mass="41396">MKVRDVVVTGIGLVTPAGIGVDATWNGLLAGTPTARRDPELAGLPTDFSCRVPDFDAARLLGGVLAARLERFAAMAVVAAREAVAYAGLDPSTCQNERVGVVAGTATASLSPVGDVCAKMERGQHHLVSPRFLPRTIPNMSAAEIGLDLGARGPNLVTSTACASGATAIGTALAMLRTGMCDVIVAGGAESMCSPVPCAAFGQMRALSRRTYDPAGASRPFDADRDGFVLAEGAGMLVLEHADHARARGAVPLAVLAGYGASCDAHHPTAPHPEGAGAAQALHAAIADAGLSAPDIAHVNAHGTGTRLNDAAEFRALKAVFERPPVVTANKGALGHTIGAAGAVEAAASVLSLRHQVVPPTANLERQDPDIDLDVVTKVPRGLRMDAVATTSFGFGGQNAVLVFTTP</sequence>
<dbReference type="NCBIfam" id="NF005589">
    <property type="entry name" value="PRK07314.1"/>
    <property type="match status" value="1"/>
</dbReference>
<protein>
    <submittedName>
        <fullName evidence="6">Beta-ketoacyl-[acyl-carrier-protein] synthase family protein</fullName>
        <ecNumber evidence="6">2.3.1.-</ecNumber>
    </submittedName>
</protein>
<dbReference type="CDD" id="cd00834">
    <property type="entry name" value="KAS_I_II"/>
    <property type="match status" value="1"/>
</dbReference>
<name>A0ABV3D8P9_9ACTN</name>
<keyword evidence="7" id="KW-1185">Reference proteome</keyword>
<comment type="similarity">
    <text evidence="1 4">Belongs to the thiolase-like superfamily. Beta-ketoacyl-ACP synthases family.</text>
</comment>
<evidence type="ECO:0000259" key="5">
    <source>
        <dbReference type="PROSITE" id="PS52004"/>
    </source>
</evidence>
<gene>
    <name evidence="6" type="ORF">AB0C36_01240</name>
</gene>
<dbReference type="PROSITE" id="PS52004">
    <property type="entry name" value="KS3_2"/>
    <property type="match status" value="1"/>
</dbReference>
<evidence type="ECO:0000313" key="7">
    <source>
        <dbReference type="Proteomes" id="UP001551482"/>
    </source>
</evidence>